<dbReference type="PANTHER" id="PTHR12147">
    <property type="entry name" value="METALLOPEPTIDASE M28 FAMILY MEMBER"/>
    <property type="match status" value="1"/>
</dbReference>
<accession>A0ABN0V7Y2</accession>
<keyword evidence="13" id="KW-1185">Reference proteome</keyword>
<comment type="caution">
    <text evidence="12">The sequence shown here is derived from an EMBL/GenBank/DDBJ whole genome shotgun (WGS) entry which is preliminary data.</text>
</comment>
<dbReference type="Proteomes" id="UP001501867">
    <property type="component" value="Unassembled WGS sequence"/>
</dbReference>
<evidence type="ECO:0000256" key="5">
    <source>
        <dbReference type="ARBA" id="ARBA00022554"/>
    </source>
</evidence>
<dbReference type="Pfam" id="PF04389">
    <property type="entry name" value="Peptidase_M28"/>
    <property type="match status" value="1"/>
</dbReference>
<evidence type="ECO:0000256" key="4">
    <source>
        <dbReference type="ARBA" id="ARBA00017435"/>
    </source>
</evidence>
<evidence type="ECO:0000256" key="7">
    <source>
        <dbReference type="ARBA" id="ARBA00023180"/>
    </source>
</evidence>
<comment type="subcellular location">
    <subcellularLocation>
        <location evidence="2">Vacuole membrane</location>
        <topology evidence="2">Multi-pass membrane protein</topology>
    </subcellularLocation>
</comment>
<dbReference type="RefSeq" id="WP_344155036.1">
    <property type="nucleotide sequence ID" value="NZ_BAAABV010000011.1"/>
</dbReference>
<dbReference type="InterPro" id="IPR045175">
    <property type="entry name" value="M28_fam"/>
</dbReference>
<dbReference type="Gene3D" id="3.40.630.10">
    <property type="entry name" value="Zn peptidases"/>
    <property type="match status" value="1"/>
</dbReference>
<feature type="transmembrane region" description="Helical" evidence="10">
    <location>
        <begin position="469"/>
        <end position="488"/>
    </location>
</feature>
<reference evidence="12 13" key="1">
    <citation type="journal article" date="2019" name="Int. J. Syst. Evol. Microbiol.">
        <title>The Global Catalogue of Microorganisms (GCM) 10K type strain sequencing project: providing services to taxonomists for standard genome sequencing and annotation.</title>
        <authorList>
            <consortium name="The Broad Institute Genomics Platform"/>
            <consortium name="The Broad Institute Genome Sequencing Center for Infectious Disease"/>
            <person name="Wu L."/>
            <person name="Ma J."/>
        </authorList>
    </citation>
    <scope>NUCLEOTIDE SEQUENCE [LARGE SCALE GENOMIC DNA]</scope>
    <source>
        <strain evidence="12 13">JCM 4505</strain>
    </source>
</reference>
<organism evidence="12 13">
    <name type="scientific">Streptomyces polychromogenes</name>
    <dbReference type="NCBI Taxonomy" id="67342"/>
    <lineage>
        <taxon>Bacteria</taxon>
        <taxon>Bacillati</taxon>
        <taxon>Actinomycetota</taxon>
        <taxon>Actinomycetes</taxon>
        <taxon>Kitasatosporales</taxon>
        <taxon>Streptomycetaceae</taxon>
        <taxon>Streptomyces</taxon>
    </lineage>
</organism>
<feature type="domain" description="Peptidase M28" evidence="11">
    <location>
        <begin position="147"/>
        <end position="334"/>
    </location>
</feature>
<feature type="transmembrane region" description="Helical" evidence="10">
    <location>
        <begin position="368"/>
        <end position="386"/>
    </location>
</feature>
<comment type="function">
    <text evidence="1">May be involved in vacuolar sorting and osmoregulation.</text>
</comment>
<dbReference type="InterPro" id="IPR007484">
    <property type="entry name" value="Peptidase_M28"/>
</dbReference>
<dbReference type="PANTHER" id="PTHR12147:SF58">
    <property type="entry name" value="VACUOLAR MEMBRANE PROTEASE"/>
    <property type="match status" value="1"/>
</dbReference>
<sequence>MTAGQARQDDRPGQDDALQQEDRSGQDRPRKGAVPDAAVPQEGGPRWAWCVPLLLACAAVLAGWSAFATPQPAGADAPATAFSATRAHEHIARTAAQPHPSGSAAQEASQRYLVDRLTELGLDPVVTERTFATPTPYSSHLAGRVRNITATIHGSDSTGTVLLVAHSDSVPGGPGASDNGLGVASLLETARALKAAPQQRNDVVLLFTDSEETGQLGAKAFLADGKAPDPARTVVLNLDARGTSGRTVMFETGPHSGAVVPALADRPALATSLSREVYRLLPNETDFTAFREAGHPGLNFAVVGGSARYHTPQDTVANVDRGSLQDMGATVLETTRHLATADLGGLGEGGEDTYFEIAGLLVHYPQGAVLPLGLLAPAAAGAALWWTRRRGGLRTRAVARAAATLPVALAGTAAGGWACWQLALLVRPEYANFTYGAPYRTALPTAGLLLLTGAVAWLWAAWSGRRATAVESAAALTAWCALLAAVTAVLVPGASYLFCWPAVAGAAGIALSATRPAHSPWRAVAMGLCALPAVLLQVPLSLLLLATVGPAAAAAPLALLLLPLLTVPLTRGRRLAGRVPLVTGLATVLAAVGTIGAGAALDTPDPARPTPVGLMYALDADRQQAYWVTDQPAGDPWVDHYAAGSTPADLEDRFPSLYPVGGLRTGRAPAAAAVAAPTLRVEDPGSAGGDGGTRTVRLRLGAENAPADLLGLYVDTAGAEVESATVGDVRLGGEDNRTYTGTPWKWGLVLNAPGRDGVEVTLTVRAKGPVRVLLLAQSAALPAGSLDRPLPDTLTWSPTTSGAVATRVLTL</sequence>
<evidence type="ECO:0000256" key="9">
    <source>
        <dbReference type="SAM" id="MobiDB-lite"/>
    </source>
</evidence>
<comment type="similarity">
    <text evidence="3">Belongs to the peptidase M28 family.</text>
</comment>
<keyword evidence="5" id="KW-0926">Vacuole</keyword>
<feature type="region of interest" description="Disordered" evidence="9">
    <location>
        <begin position="1"/>
        <end position="41"/>
    </location>
</feature>
<feature type="compositionally biased region" description="Basic and acidic residues" evidence="9">
    <location>
        <begin position="7"/>
        <end position="30"/>
    </location>
</feature>
<keyword evidence="10" id="KW-0472">Membrane</keyword>
<keyword evidence="10" id="KW-0812">Transmembrane</keyword>
<feature type="transmembrane region" description="Helical" evidence="10">
    <location>
        <begin position="551"/>
        <end position="569"/>
    </location>
</feature>
<evidence type="ECO:0000313" key="13">
    <source>
        <dbReference type="Proteomes" id="UP001501867"/>
    </source>
</evidence>
<evidence type="ECO:0000256" key="3">
    <source>
        <dbReference type="ARBA" id="ARBA00010918"/>
    </source>
</evidence>
<proteinExistence type="inferred from homology"/>
<feature type="transmembrane region" description="Helical" evidence="10">
    <location>
        <begin position="398"/>
        <end position="423"/>
    </location>
</feature>
<evidence type="ECO:0000256" key="1">
    <source>
        <dbReference type="ARBA" id="ARBA00003273"/>
    </source>
</evidence>
<evidence type="ECO:0000256" key="8">
    <source>
        <dbReference type="ARBA" id="ARBA00031512"/>
    </source>
</evidence>
<dbReference type="SUPFAM" id="SSF53187">
    <property type="entry name" value="Zn-dependent exopeptidases"/>
    <property type="match status" value="1"/>
</dbReference>
<evidence type="ECO:0000256" key="6">
    <source>
        <dbReference type="ARBA" id="ARBA00022989"/>
    </source>
</evidence>
<feature type="transmembrane region" description="Helical" evidence="10">
    <location>
        <begin position="443"/>
        <end position="462"/>
    </location>
</feature>
<keyword evidence="7" id="KW-0325">Glycoprotein</keyword>
<evidence type="ECO:0000259" key="11">
    <source>
        <dbReference type="Pfam" id="PF04389"/>
    </source>
</evidence>
<evidence type="ECO:0000313" key="12">
    <source>
        <dbReference type="EMBL" id="GAA0279959.1"/>
    </source>
</evidence>
<evidence type="ECO:0000256" key="2">
    <source>
        <dbReference type="ARBA" id="ARBA00004128"/>
    </source>
</evidence>
<name>A0ABN0V7Y2_9ACTN</name>
<dbReference type="EMBL" id="BAAABV010000011">
    <property type="protein sequence ID" value="GAA0279959.1"/>
    <property type="molecule type" value="Genomic_DNA"/>
</dbReference>
<feature type="transmembrane region" description="Helical" evidence="10">
    <location>
        <begin position="581"/>
        <end position="601"/>
    </location>
</feature>
<evidence type="ECO:0000256" key="10">
    <source>
        <dbReference type="SAM" id="Phobius"/>
    </source>
</evidence>
<protein>
    <recommendedName>
        <fullName evidence="4">Vacuolar membrane protease</fullName>
    </recommendedName>
    <alternativeName>
        <fullName evidence="8">FXNA-related family protease 1</fullName>
    </alternativeName>
</protein>
<gene>
    <name evidence="12" type="ORF">GCM10010302_17140</name>
</gene>
<keyword evidence="6 10" id="KW-1133">Transmembrane helix</keyword>